<proteinExistence type="predicted"/>
<sequence>MQCTTGKGEGFSAEDAWLLRAAHTANFGADGWLFLALQGVNTRPLQIILSNLSRYTTYASPSVVRVMTSELRP</sequence>
<reference evidence="1" key="2">
    <citation type="submission" date="2020-09" db="EMBL/GenBank/DDBJ databases">
        <authorList>
            <person name="Sun Q."/>
            <person name="Ohkuma M."/>
        </authorList>
    </citation>
    <scope>NUCLEOTIDE SEQUENCE</scope>
    <source>
        <strain evidence="1">JCM 31311</strain>
    </source>
</reference>
<evidence type="ECO:0000313" key="1">
    <source>
        <dbReference type="EMBL" id="GGQ96930.1"/>
    </source>
</evidence>
<gene>
    <name evidence="1" type="ORF">GCM10008957_06520</name>
</gene>
<evidence type="ECO:0000313" key="2">
    <source>
        <dbReference type="Proteomes" id="UP000603865"/>
    </source>
</evidence>
<organism evidence="1 2">
    <name type="scientific">Deinococcus ruber</name>
    <dbReference type="NCBI Taxonomy" id="1848197"/>
    <lineage>
        <taxon>Bacteria</taxon>
        <taxon>Thermotogati</taxon>
        <taxon>Deinococcota</taxon>
        <taxon>Deinococci</taxon>
        <taxon>Deinococcales</taxon>
        <taxon>Deinococcaceae</taxon>
        <taxon>Deinococcus</taxon>
    </lineage>
</organism>
<comment type="caution">
    <text evidence="1">The sequence shown here is derived from an EMBL/GenBank/DDBJ whole genome shotgun (WGS) entry which is preliminary data.</text>
</comment>
<dbReference type="AlphaFoldDB" id="A0A918BXI2"/>
<protein>
    <submittedName>
        <fullName evidence="1">Uncharacterized protein</fullName>
    </submittedName>
</protein>
<name>A0A918BXI2_9DEIO</name>
<keyword evidence="2" id="KW-1185">Reference proteome</keyword>
<reference evidence="1" key="1">
    <citation type="journal article" date="2014" name="Int. J. Syst. Evol. Microbiol.">
        <title>Complete genome sequence of Corynebacterium casei LMG S-19264T (=DSM 44701T), isolated from a smear-ripened cheese.</title>
        <authorList>
            <consortium name="US DOE Joint Genome Institute (JGI-PGF)"/>
            <person name="Walter F."/>
            <person name="Albersmeier A."/>
            <person name="Kalinowski J."/>
            <person name="Ruckert C."/>
        </authorList>
    </citation>
    <scope>NUCLEOTIDE SEQUENCE</scope>
    <source>
        <strain evidence="1">JCM 31311</strain>
    </source>
</reference>
<dbReference type="EMBL" id="BMQL01000002">
    <property type="protein sequence ID" value="GGQ96930.1"/>
    <property type="molecule type" value="Genomic_DNA"/>
</dbReference>
<accession>A0A918BXI2</accession>
<dbReference type="Proteomes" id="UP000603865">
    <property type="component" value="Unassembled WGS sequence"/>
</dbReference>